<dbReference type="Proteomes" id="UP000030762">
    <property type="component" value="Unassembled WGS sequence"/>
</dbReference>
<feature type="region of interest" description="Disordered" evidence="1">
    <location>
        <begin position="295"/>
        <end position="329"/>
    </location>
</feature>
<proteinExistence type="predicted"/>
<organism evidence="2 3">
    <name type="scientific">Saprolegnia diclina (strain VS20)</name>
    <dbReference type="NCBI Taxonomy" id="1156394"/>
    <lineage>
        <taxon>Eukaryota</taxon>
        <taxon>Sar</taxon>
        <taxon>Stramenopiles</taxon>
        <taxon>Oomycota</taxon>
        <taxon>Saprolegniomycetes</taxon>
        <taxon>Saprolegniales</taxon>
        <taxon>Saprolegniaceae</taxon>
        <taxon>Saprolegnia</taxon>
    </lineage>
</organism>
<sequence length="497" mass="53749">MGSTVSTIRTDTGVCAVATSSITASTCKGFWDGHSCSTNQPTFTSDDCANAGGKWTPLRPAGPMDFFVQGPPPPPTNQGPAHLRKVTKVPLRKAPKARSLKAPKALVAHPRKARRTPLLKGPKAPLRQAFGARPRKARRIPLLKAPKPPLRKAPKARSLKEHKVFGAHLRKETRVHLRKVPRAHLRKAPKARSLKERQASGAHPRKARRIPLLKAPKARLHKAPKALSLKEHKVFGAHLRKVPRAHLRKATRAHLLVETKAHLLKAFVARLRKAPKMQFLKALILLHCRQHIQGSQRPHHLASGRHMEQTPETGHAEPDEQVQAETTGVHVPRHWPATIDGWSIVQIDAEASQRPAQFETMRGVKLGTFLHVPVAPTVGAVTSTTSIQASTGVCQNLSAPPTIATTCTGTWNKLLGVCTLQQPTYTKVQCVIAGGYWVFNPSANKPSNGAACVCTSGSGCPSSGVCSACILNGVCTTTFVSAVDCLSFAPQTAWCGK</sequence>
<protein>
    <submittedName>
        <fullName evidence="2">Uncharacterized protein</fullName>
    </submittedName>
</protein>
<reference evidence="2 3" key="1">
    <citation type="submission" date="2012-04" db="EMBL/GenBank/DDBJ databases">
        <title>The Genome Sequence of Saprolegnia declina VS20.</title>
        <authorList>
            <consortium name="The Broad Institute Genome Sequencing Platform"/>
            <person name="Russ C."/>
            <person name="Nusbaum C."/>
            <person name="Tyler B."/>
            <person name="van West P."/>
            <person name="Dieguez-Uribeondo J."/>
            <person name="de Bruijn I."/>
            <person name="Tripathy S."/>
            <person name="Jiang R."/>
            <person name="Young S.K."/>
            <person name="Zeng Q."/>
            <person name="Gargeya S."/>
            <person name="Fitzgerald M."/>
            <person name="Haas B."/>
            <person name="Abouelleil A."/>
            <person name="Alvarado L."/>
            <person name="Arachchi H.M."/>
            <person name="Berlin A."/>
            <person name="Chapman S.B."/>
            <person name="Goldberg J."/>
            <person name="Griggs A."/>
            <person name="Gujja S."/>
            <person name="Hansen M."/>
            <person name="Howarth C."/>
            <person name="Imamovic A."/>
            <person name="Larimer J."/>
            <person name="McCowen C."/>
            <person name="Montmayeur A."/>
            <person name="Murphy C."/>
            <person name="Neiman D."/>
            <person name="Pearson M."/>
            <person name="Priest M."/>
            <person name="Roberts A."/>
            <person name="Saif S."/>
            <person name="Shea T."/>
            <person name="Sisk P."/>
            <person name="Sykes S."/>
            <person name="Wortman J."/>
            <person name="Nusbaum C."/>
            <person name="Birren B."/>
        </authorList>
    </citation>
    <scope>NUCLEOTIDE SEQUENCE [LARGE SCALE GENOMIC DNA]</scope>
    <source>
        <strain evidence="2 3">VS20</strain>
    </source>
</reference>
<name>T0RXK3_SAPDV</name>
<dbReference type="VEuPathDB" id="FungiDB:SDRG_04987"/>
<dbReference type="EMBL" id="JH767144">
    <property type="protein sequence ID" value="EQC37383.1"/>
    <property type="molecule type" value="Genomic_DNA"/>
</dbReference>
<keyword evidence="3" id="KW-1185">Reference proteome</keyword>
<accession>T0RXK3</accession>
<dbReference type="GeneID" id="19945714"/>
<feature type="compositionally biased region" description="Basic and acidic residues" evidence="1">
    <location>
        <begin position="305"/>
        <end position="318"/>
    </location>
</feature>
<gene>
    <name evidence="2" type="ORF">SDRG_04987</name>
</gene>
<dbReference type="InParanoid" id="T0RXK3"/>
<evidence type="ECO:0000313" key="2">
    <source>
        <dbReference type="EMBL" id="EQC37383.1"/>
    </source>
</evidence>
<evidence type="ECO:0000313" key="3">
    <source>
        <dbReference type="Proteomes" id="UP000030762"/>
    </source>
</evidence>
<dbReference type="RefSeq" id="XP_008608903.1">
    <property type="nucleotide sequence ID" value="XM_008610681.1"/>
</dbReference>
<evidence type="ECO:0000256" key="1">
    <source>
        <dbReference type="SAM" id="MobiDB-lite"/>
    </source>
</evidence>
<dbReference type="AlphaFoldDB" id="T0RXK3"/>
<dbReference type="OrthoDB" id="2354757at2759"/>
<feature type="region of interest" description="Disordered" evidence="1">
    <location>
        <begin position="185"/>
        <end position="207"/>
    </location>
</feature>